<dbReference type="SUPFAM" id="SSF51004">
    <property type="entry name" value="C-terminal (heme d1) domain of cytochrome cd1-nitrite reductase"/>
    <property type="match status" value="1"/>
</dbReference>
<dbReference type="InterPro" id="IPR011048">
    <property type="entry name" value="Haem_d1_sf"/>
</dbReference>
<dbReference type="EMBL" id="BK015140">
    <property type="protein sequence ID" value="DAD92604.1"/>
    <property type="molecule type" value="Genomic_DNA"/>
</dbReference>
<name>A0A8S5NDR0_9CAUD</name>
<organism evidence="1">
    <name type="scientific">Caudovirales sp. ctSxd6</name>
    <dbReference type="NCBI Taxonomy" id="2826774"/>
    <lineage>
        <taxon>Viruses</taxon>
        <taxon>Duplodnaviria</taxon>
        <taxon>Heunggongvirae</taxon>
        <taxon>Uroviricota</taxon>
        <taxon>Caudoviricetes</taxon>
    </lineage>
</organism>
<protein>
    <submittedName>
        <fullName evidence="1">Uncharacterized protein</fullName>
    </submittedName>
</protein>
<reference evidence="1" key="1">
    <citation type="journal article" date="2021" name="Proc. Natl. Acad. Sci. U.S.A.">
        <title>A Catalog of Tens of Thousands of Viruses from Human Metagenomes Reveals Hidden Associations with Chronic Diseases.</title>
        <authorList>
            <person name="Tisza M.J."/>
            <person name="Buck C.B."/>
        </authorList>
    </citation>
    <scope>NUCLEOTIDE SEQUENCE</scope>
    <source>
        <strain evidence="1">CtSxd6</strain>
    </source>
</reference>
<accession>A0A8S5NDR0</accession>
<proteinExistence type="predicted"/>
<sequence length="396" mass="44931">MTYGTPIARVTDNKAGGSGGAKYMRSDYSRRQAFNADSSKFLMNRRDGYWFLYDAKTLKQDGEALPGLAADCEPIWHQTDPDILWYLPNNGWGAKLHELNVKTRTLVKTIDLLPRLKAIWPTANNMWSKSEGSPSLDGRYWCWLVQDSSFKILGIITYDRQEDRILGHINTDVMPDHTSMSPSGKWATVSWAYNRPLGTRSYSRNLTDPHPASPDGQSWIKVHHASEHSDLGLLANGEDVYVSVDYDSPGGQLRYTSLATGQLVDLMPLYDESTGTAYHVSCRCWKVPGYAVVSTYDEYHNDNRSLNLRASPRLKWFHRKVLVLELKPGGRKWVLAWADSDRRDAWAPGNHNYWAEPQATVNNDLTRILFNSTMASEDYLDVETYMLALPPATFPK</sequence>
<evidence type="ECO:0000313" key="1">
    <source>
        <dbReference type="EMBL" id="DAD92604.1"/>
    </source>
</evidence>